<reference evidence="1" key="1">
    <citation type="journal article" date="2019" name="Science">
        <title>Mutation of a bHLH transcription factor allowed almond domestication.</title>
        <authorList>
            <person name="Sanchez-Perez R."/>
            <person name="Pavan S."/>
            <person name="Mazzeo R."/>
            <person name="Moldovan C."/>
            <person name="Aiese Cigliano R."/>
            <person name="Del Cueto J."/>
            <person name="Ricciardi F."/>
            <person name="Lotti C."/>
            <person name="Ricciardi L."/>
            <person name="Dicenta F."/>
            <person name="Lopez-Marques R.L."/>
            <person name="Lindberg Moller B."/>
        </authorList>
    </citation>
    <scope>NUCLEOTIDE SEQUENCE</scope>
</reference>
<dbReference type="EMBL" id="AP019297">
    <property type="protein sequence ID" value="BBG93973.1"/>
    <property type="molecule type" value="Genomic_DNA"/>
</dbReference>
<dbReference type="PANTHER" id="PTHR10302">
    <property type="entry name" value="SINGLE-STRANDED DNA-BINDING PROTEIN"/>
    <property type="match status" value="1"/>
</dbReference>
<protein>
    <submittedName>
        <fullName evidence="1">Primosome PriB/single-strand DNA-binding protein</fullName>
    </submittedName>
</protein>
<dbReference type="GO" id="GO:0006264">
    <property type="term" value="P:mitochondrial DNA replication"/>
    <property type="evidence" value="ECO:0007669"/>
    <property type="project" value="TreeGrafter"/>
</dbReference>
<dbReference type="GO" id="GO:0003697">
    <property type="term" value="F:single-stranded DNA binding"/>
    <property type="evidence" value="ECO:0007669"/>
    <property type="project" value="InterPro"/>
</dbReference>
<dbReference type="InterPro" id="IPR011344">
    <property type="entry name" value="ssDNA-bd"/>
</dbReference>
<keyword evidence="1" id="KW-0238">DNA-binding</keyword>
<dbReference type="GO" id="GO:0042645">
    <property type="term" value="C:mitochondrial nucleoid"/>
    <property type="evidence" value="ECO:0007669"/>
    <property type="project" value="TreeGrafter"/>
</dbReference>
<dbReference type="AlphaFoldDB" id="A0A4Y1QQ29"/>
<accession>A0A4Y1QQ29</accession>
<gene>
    <name evidence="1" type="ORF">Prudu_002141</name>
</gene>
<sequence length="98" mass="11175">MAYNNNGSSNIQVPVAYPRSAEVQWKKKLCNTVHIIDVVGLPIEIKHLPSGKVVAWTRLTVKKSASDTPWISLTFWDEMHEHFDSGFGYDDHHDQVLK</sequence>
<name>A0A4Y1QQ29_PRUDU</name>
<dbReference type="PANTHER" id="PTHR10302:SF0">
    <property type="entry name" value="SINGLE-STRANDED DNA-BINDING PROTEIN, MITOCHONDRIAL"/>
    <property type="match status" value="1"/>
</dbReference>
<proteinExistence type="predicted"/>
<organism evidence="1">
    <name type="scientific">Prunus dulcis</name>
    <name type="common">Almond</name>
    <name type="synonym">Amygdalus dulcis</name>
    <dbReference type="NCBI Taxonomy" id="3755"/>
    <lineage>
        <taxon>Eukaryota</taxon>
        <taxon>Viridiplantae</taxon>
        <taxon>Streptophyta</taxon>
        <taxon>Embryophyta</taxon>
        <taxon>Tracheophyta</taxon>
        <taxon>Spermatophyta</taxon>
        <taxon>Magnoliopsida</taxon>
        <taxon>eudicotyledons</taxon>
        <taxon>Gunneridae</taxon>
        <taxon>Pentapetalae</taxon>
        <taxon>rosids</taxon>
        <taxon>fabids</taxon>
        <taxon>Rosales</taxon>
        <taxon>Rosaceae</taxon>
        <taxon>Amygdaloideae</taxon>
        <taxon>Amygdaleae</taxon>
        <taxon>Prunus</taxon>
    </lineage>
</organism>
<evidence type="ECO:0000313" key="1">
    <source>
        <dbReference type="EMBL" id="BBG93973.1"/>
    </source>
</evidence>